<feature type="transmembrane region" description="Helical" evidence="10">
    <location>
        <begin position="75"/>
        <end position="99"/>
    </location>
</feature>
<reference evidence="11 12" key="1">
    <citation type="submission" date="2015-08" db="EMBL/GenBank/DDBJ databases">
        <title>Ancestral chromatin configuration constrains chromatin evolution on differentiating sex chromosomes in Drosophila.</title>
        <authorList>
            <person name="Zhou Q."/>
            <person name="Bachtrog D."/>
        </authorList>
    </citation>
    <scope>NUCLEOTIDE SEQUENCE [LARGE SCALE GENOMIC DNA]</scope>
    <source>
        <tissue evidence="11">Whole larvae</tissue>
    </source>
</reference>
<evidence type="ECO:0000256" key="5">
    <source>
        <dbReference type="ARBA" id="ARBA00022792"/>
    </source>
</evidence>
<evidence type="ECO:0000256" key="6">
    <source>
        <dbReference type="ARBA" id="ARBA00022989"/>
    </source>
</evidence>
<dbReference type="OrthoDB" id="2378895at2759"/>
<evidence type="ECO:0000256" key="2">
    <source>
        <dbReference type="ARBA" id="ARBA00007570"/>
    </source>
</evidence>
<keyword evidence="7" id="KW-0496">Mitochondrion</keyword>
<comment type="subcellular location">
    <subcellularLocation>
        <location evidence="1">Mitochondrion inner membrane</location>
        <topology evidence="1">Multi-pass membrane protein</topology>
    </subcellularLocation>
</comment>
<dbReference type="InterPro" id="IPR009792">
    <property type="entry name" value="TMEM242"/>
</dbReference>
<dbReference type="Pfam" id="PF07096">
    <property type="entry name" value="DUF1358"/>
    <property type="match status" value="1"/>
</dbReference>
<dbReference type="PANTHER" id="PTHR13141">
    <property type="entry name" value="TRANSMEMBRANE PROTEIN 242"/>
    <property type="match status" value="1"/>
</dbReference>
<keyword evidence="8 10" id="KW-0472">Membrane</keyword>
<protein>
    <recommendedName>
        <fullName evidence="3">Transmembrane protein 242</fullName>
    </recommendedName>
</protein>
<keyword evidence="5" id="KW-0999">Mitochondrion inner membrane</keyword>
<dbReference type="PANTHER" id="PTHR13141:SF4">
    <property type="entry name" value="TRANSMEMBRANE PROTEIN 242"/>
    <property type="match status" value="1"/>
</dbReference>
<accession>A0A0M4ESE5</accession>
<feature type="transmembrane region" description="Helical" evidence="10">
    <location>
        <begin position="26"/>
        <end position="46"/>
    </location>
</feature>
<sequence length="149" mass="16188">MNEAGTAATAATAVEAEKQRKFRIQAAAFLGLVGGMSALFGFSRTLSTAKKSDSKVLKQAGTRQGMILMDEGSALALRAFGWGTLYAVLGTGAFCYGFWKLSGAKDFEEFRMKMGRSLPRITSEEAPTSRTDFESLTDLMKYLATWAKE</sequence>
<proteinExistence type="inferred from homology"/>
<evidence type="ECO:0000256" key="3">
    <source>
        <dbReference type="ARBA" id="ARBA00013934"/>
    </source>
</evidence>
<dbReference type="Proteomes" id="UP000494163">
    <property type="component" value="Chromosome X"/>
</dbReference>
<organism evidence="11 12">
    <name type="scientific">Drosophila busckii</name>
    <name type="common">Fruit fly</name>
    <dbReference type="NCBI Taxonomy" id="30019"/>
    <lineage>
        <taxon>Eukaryota</taxon>
        <taxon>Metazoa</taxon>
        <taxon>Ecdysozoa</taxon>
        <taxon>Arthropoda</taxon>
        <taxon>Hexapoda</taxon>
        <taxon>Insecta</taxon>
        <taxon>Pterygota</taxon>
        <taxon>Neoptera</taxon>
        <taxon>Endopterygota</taxon>
        <taxon>Diptera</taxon>
        <taxon>Brachycera</taxon>
        <taxon>Muscomorpha</taxon>
        <taxon>Ephydroidea</taxon>
        <taxon>Drosophilidae</taxon>
        <taxon>Drosophila</taxon>
    </lineage>
</organism>
<gene>
    <name evidence="11" type="ORF">Dbus_chrXg82</name>
</gene>
<evidence type="ECO:0000256" key="1">
    <source>
        <dbReference type="ARBA" id="ARBA00004448"/>
    </source>
</evidence>
<comment type="function">
    <text evidence="9">Scaffold protein that participates in the c-ring assembly of mitochondrial ATP synthase (F(1)F(0) ATP synthase or complex V) by facilitating the membrane insertion and oligomer formation of the subunit c/ATP5MC3. Participates in the incorporation of the c-ring into vestigial complexes. Additionally influences the incorporation of subunits MT-ATP6, MT-ATP8, ATP5MJ, and ATP5MK in the ATP synthase.</text>
</comment>
<dbReference type="OMA" id="RSPEWFN"/>
<evidence type="ECO:0000313" key="12">
    <source>
        <dbReference type="Proteomes" id="UP000494163"/>
    </source>
</evidence>
<name>A0A0M4ESE5_DROBS</name>
<keyword evidence="12" id="KW-1185">Reference proteome</keyword>
<evidence type="ECO:0000256" key="8">
    <source>
        <dbReference type="ARBA" id="ARBA00023136"/>
    </source>
</evidence>
<keyword evidence="6 10" id="KW-1133">Transmembrane helix</keyword>
<keyword evidence="4 10" id="KW-0812">Transmembrane</keyword>
<evidence type="ECO:0000256" key="7">
    <source>
        <dbReference type="ARBA" id="ARBA00023128"/>
    </source>
</evidence>
<dbReference type="EMBL" id="CP012528">
    <property type="protein sequence ID" value="ALC48226.1"/>
    <property type="molecule type" value="Genomic_DNA"/>
</dbReference>
<dbReference type="AlphaFoldDB" id="A0A0M4ESE5"/>
<evidence type="ECO:0000256" key="4">
    <source>
        <dbReference type="ARBA" id="ARBA00022692"/>
    </source>
</evidence>
<evidence type="ECO:0000256" key="10">
    <source>
        <dbReference type="SAM" id="Phobius"/>
    </source>
</evidence>
<dbReference type="STRING" id="30019.A0A0M4ESE5"/>
<evidence type="ECO:0000256" key="9">
    <source>
        <dbReference type="ARBA" id="ARBA00045905"/>
    </source>
</evidence>
<comment type="similarity">
    <text evidence="2">Belongs to the TMEM242 family.</text>
</comment>
<evidence type="ECO:0000313" key="11">
    <source>
        <dbReference type="EMBL" id="ALC48226.1"/>
    </source>
</evidence>
<dbReference type="GO" id="GO:0005743">
    <property type="term" value="C:mitochondrial inner membrane"/>
    <property type="evidence" value="ECO:0007669"/>
    <property type="project" value="UniProtKB-SubCell"/>
</dbReference>